<sequence length="794" mass="87406">MHRKSLNARNDSLYHNSVYLISSPYLYLLLILGLCIPCRWPVYWLISGAPILEAVLLAGAAGERSGGCEKKIGGNLGMGSQEPESSYTESAACTRILPGVPLWPLTTTLDLTYCICRTSWLFYYLFTVTCWSSIPIICLFQFPIAGQLLRKQLRKILLSKTWGLQFIDDRIGIFDIPGLEIDTKVDGLVVVRGVTLILSEMSLTVHGVEVVLKLMVGEGKDGEIIDVGIGCEEVVVRLGRGIEVGDCFVSVKRGERGMGFKDVRERIGGGRWAGDQVSEVDLKMLKVVKGNGNGNRNVQNGQQNLEAERKWNNTVKNDITDGHAPKDTDIKKGIEAIKTIAPDDTKAANDQYHKTISAIRSTNSIQTCRQEVQRLVDSGAGKKADGTEALASVNENSNNDICAAICSQLHRQPSITHPPTRSIKVTTLQTLIPPHIRTFLHRLPMLIRLLLSPIAHFHPVKISSVTATGSGKWIQEILEEKLFKTDIYTPPSSPRPSTFPSSTFKLSDPSPTFSSLTSKLTNPSSTFSSFTSKLNNPPLAFSTPPTHPSNPSNPTPEEQTTIPQIQHRINNWLLPSTFILELRALTGTAQIPMLPSYDIQCSVSSSSIIAYRSLPYVASLKQVLRLGGADVSFQIPSFLLPCHEHLLPVSAAHERIVCRGDGFRGQDGEFGGVVRGGEREGNVGKDENEDEDQDDECIVRIGAHVRLPMVMDQELLDWIASVVKASKVMEMEVESRWMDEEIRGFRDLVGVLKGGVRDEARGDVGYAGEIKVPLGPFRLSEEARVRKEGVKILP</sequence>
<name>A0A8H2ZJ92_9HELO</name>
<protein>
    <submittedName>
        <fullName evidence="3">E7fdd15e-8288-412d-9e4e-1ad462be898c</fullName>
    </submittedName>
</protein>
<dbReference type="Proteomes" id="UP000624404">
    <property type="component" value="Unassembled WGS sequence"/>
</dbReference>
<dbReference type="EMBL" id="CAJHIA010000002">
    <property type="protein sequence ID" value="CAD6439820.1"/>
    <property type="molecule type" value="Genomic_DNA"/>
</dbReference>
<keyword evidence="2" id="KW-0812">Transmembrane</keyword>
<dbReference type="AlphaFoldDB" id="A0A8H2ZJ92"/>
<feature type="region of interest" description="Disordered" evidence="1">
    <location>
        <begin position="538"/>
        <end position="561"/>
    </location>
</feature>
<evidence type="ECO:0000256" key="1">
    <source>
        <dbReference type="SAM" id="MobiDB-lite"/>
    </source>
</evidence>
<organism evidence="3 4">
    <name type="scientific">Sclerotinia trifoliorum</name>
    <dbReference type="NCBI Taxonomy" id="28548"/>
    <lineage>
        <taxon>Eukaryota</taxon>
        <taxon>Fungi</taxon>
        <taxon>Dikarya</taxon>
        <taxon>Ascomycota</taxon>
        <taxon>Pezizomycotina</taxon>
        <taxon>Leotiomycetes</taxon>
        <taxon>Helotiales</taxon>
        <taxon>Sclerotiniaceae</taxon>
        <taxon>Sclerotinia</taxon>
    </lineage>
</organism>
<dbReference type="OrthoDB" id="5372451at2759"/>
<feature type="compositionally biased region" description="Low complexity" evidence="1">
    <location>
        <begin position="495"/>
        <end position="504"/>
    </location>
</feature>
<feature type="transmembrane region" description="Helical" evidence="2">
    <location>
        <begin position="42"/>
        <end position="61"/>
    </location>
</feature>
<feature type="compositionally biased region" description="Pro residues" evidence="1">
    <location>
        <begin position="545"/>
        <end position="554"/>
    </location>
</feature>
<evidence type="ECO:0000313" key="3">
    <source>
        <dbReference type="EMBL" id="CAD6439820.1"/>
    </source>
</evidence>
<keyword evidence="4" id="KW-1185">Reference proteome</keyword>
<keyword evidence="2" id="KW-0472">Membrane</keyword>
<feature type="compositionally biased region" description="Basic and acidic residues" evidence="1">
    <location>
        <begin position="676"/>
        <end position="686"/>
    </location>
</feature>
<comment type="caution">
    <text evidence="3">The sequence shown here is derived from an EMBL/GenBank/DDBJ whole genome shotgun (WGS) entry which is preliminary data.</text>
</comment>
<feature type="region of interest" description="Disordered" evidence="1">
    <location>
        <begin position="486"/>
        <end position="506"/>
    </location>
</feature>
<keyword evidence="2" id="KW-1133">Transmembrane helix</keyword>
<feature type="transmembrane region" description="Helical" evidence="2">
    <location>
        <begin position="121"/>
        <end position="144"/>
    </location>
</feature>
<accession>A0A8H2ZJ92</accession>
<feature type="region of interest" description="Disordered" evidence="1">
    <location>
        <begin position="670"/>
        <end position="693"/>
    </location>
</feature>
<feature type="transmembrane region" description="Helical" evidence="2">
    <location>
        <begin position="12"/>
        <end position="36"/>
    </location>
</feature>
<evidence type="ECO:0000256" key="2">
    <source>
        <dbReference type="SAM" id="Phobius"/>
    </source>
</evidence>
<gene>
    <name evidence="3" type="ORF">SCLTRI_LOCUS461</name>
</gene>
<proteinExistence type="predicted"/>
<evidence type="ECO:0000313" key="4">
    <source>
        <dbReference type="Proteomes" id="UP000624404"/>
    </source>
</evidence>
<reference evidence="3" key="1">
    <citation type="submission" date="2020-10" db="EMBL/GenBank/DDBJ databases">
        <authorList>
            <person name="Kusch S."/>
        </authorList>
    </citation>
    <scope>NUCLEOTIDE SEQUENCE</scope>
    <source>
        <strain evidence="3">SwB9</strain>
    </source>
</reference>